<keyword evidence="2" id="KW-1185">Reference proteome</keyword>
<dbReference type="AlphaFoldDB" id="A0A9X1LDW5"/>
<dbReference type="RefSeq" id="WP_226614359.1">
    <property type="nucleotide sequence ID" value="NZ_JAJAQI010000098.1"/>
</dbReference>
<evidence type="ECO:0000313" key="2">
    <source>
        <dbReference type="Proteomes" id="UP001139311"/>
    </source>
</evidence>
<reference evidence="1" key="1">
    <citation type="submission" date="2021-10" db="EMBL/GenBank/DDBJ databases">
        <title>Roseicella aerolatum sp. nov., isolated from aerosols of e-waste dismantling site.</title>
        <authorList>
            <person name="Qin T."/>
        </authorList>
    </citation>
    <scope>NUCLEOTIDE SEQUENCE</scope>
    <source>
        <strain evidence="1">GB24</strain>
    </source>
</reference>
<accession>A0A9X1LDW5</accession>
<sequence length="76" mass="8540">MDWGTALRERNGRANPLGLHDLDRKPRRVGTACRKLISDWRDVLPAQSLCLQVPVLMPVDQDCWPPGEGQPRPAVI</sequence>
<protein>
    <submittedName>
        <fullName evidence="1">Uncharacterized protein</fullName>
    </submittedName>
</protein>
<name>A0A9X1LDW5_9PROT</name>
<dbReference type="Proteomes" id="UP001139311">
    <property type="component" value="Unassembled WGS sequence"/>
</dbReference>
<organism evidence="1 2">
    <name type="scientific">Roseicella aerolata</name>
    <dbReference type="NCBI Taxonomy" id="2883479"/>
    <lineage>
        <taxon>Bacteria</taxon>
        <taxon>Pseudomonadati</taxon>
        <taxon>Pseudomonadota</taxon>
        <taxon>Alphaproteobacteria</taxon>
        <taxon>Acetobacterales</taxon>
        <taxon>Roseomonadaceae</taxon>
        <taxon>Roseicella</taxon>
    </lineage>
</organism>
<evidence type="ECO:0000313" key="1">
    <source>
        <dbReference type="EMBL" id="MCB4825442.1"/>
    </source>
</evidence>
<dbReference type="EMBL" id="JAJAQI010000098">
    <property type="protein sequence ID" value="MCB4825442.1"/>
    <property type="molecule type" value="Genomic_DNA"/>
</dbReference>
<gene>
    <name evidence="1" type="ORF">LHA35_27410</name>
</gene>
<comment type="caution">
    <text evidence="1">The sequence shown here is derived from an EMBL/GenBank/DDBJ whole genome shotgun (WGS) entry which is preliminary data.</text>
</comment>
<proteinExistence type="predicted"/>